<dbReference type="RefSeq" id="XP_022289964.1">
    <property type="nucleotide sequence ID" value="XM_022434256.1"/>
</dbReference>
<dbReference type="OrthoDB" id="6131681at2759"/>
<sequence length="114" mass="13231">MMARLCISALHFNENGQRYQATTKDGEVRWQISYPKGKKGEQAVVKPCKTAVTYDYVEVLRINLCERRRQHPTYSKSRIDAGTVFGYRPPSLTSNYQGFVKEDLVATRRSRFQH</sequence>
<dbReference type="AlphaFoldDB" id="A0A8B8AIW6"/>
<keyword evidence="1" id="KW-1185">Reference proteome</keyword>
<accession>A0A8B8AIW6</accession>
<dbReference type="GeneID" id="111101665"/>
<dbReference type="Proteomes" id="UP000694844">
    <property type="component" value="Chromosome 6"/>
</dbReference>
<evidence type="ECO:0000313" key="2">
    <source>
        <dbReference type="RefSeq" id="XP_022289964.1"/>
    </source>
</evidence>
<gene>
    <name evidence="2" type="primary">LOC111101665</name>
</gene>
<dbReference type="KEGG" id="cvn:111101665"/>
<proteinExistence type="predicted"/>
<reference evidence="2" key="1">
    <citation type="submission" date="2025-08" db="UniProtKB">
        <authorList>
            <consortium name="RefSeq"/>
        </authorList>
    </citation>
    <scope>IDENTIFICATION</scope>
    <source>
        <tissue evidence="2">Whole sample</tissue>
    </source>
</reference>
<evidence type="ECO:0000313" key="1">
    <source>
        <dbReference type="Proteomes" id="UP000694844"/>
    </source>
</evidence>
<name>A0A8B8AIW6_CRAVI</name>
<organism evidence="1 2">
    <name type="scientific">Crassostrea virginica</name>
    <name type="common">Eastern oyster</name>
    <dbReference type="NCBI Taxonomy" id="6565"/>
    <lineage>
        <taxon>Eukaryota</taxon>
        <taxon>Metazoa</taxon>
        <taxon>Spiralia</taxon>
        <taxon>Lophotrochozoa</taxon>
        <taxon>Mollusca</taxon>
        <taxon>Bivalvia</taxon>
        <taxon>Autobranchia</taxon>
        <taxon>Pteriomorphia</taxon>
        <taxon>Ostreida</taxon>
        <taxon>Ostreoidea</taxon>
        <taxon>Ostreidae</taxon>
        <taxon>Crassostrea</taxon>
    </lineage>
</organism>
<protein>
    <submittedName>
        <fullName evidence="2">Uncharacterized protein LOC111101665</fullName>
    </submittedName>
</protein>